<protein>
    <submittedName>
        <fullName evidence="2">Uncharacterized protein</fullName>
    </submittedName>
</protein>
<keyword evidence="1" id="KW-0812">Transmembrane</keyword>
<dbReference type="Proteomes" id="UP000235672">
    <property type="component" value="Unassembled WGS sequence"/>
</dbReference>
<keyword evidence="1" id="KW-1133">Transmembrane helix</keyword>
<accession>A0A2J6PL35</accession>
<keyword evidence="1" id="KW-0472">Membrane</keyword>
<evidence type="ECO:0000313" key="2">
    <source>
        <dbReference type="EMBL" id="PMD14758.1"/>
    </source>
</evidence>
<dbReference type="EMBL" id="KZ613519">
    <property type="protein sequence ID" value="PMD14758.1"/>
    <property type="molecule type" value="Genomic_DNA"/>
</dbReference>
<gene>
    <name evidence="2" type="ORF">NA56DRAFT_734861</name>
</gene>
<dbReference type="PANTHER" id="PTHR48182:SF3">
    <property type="entry name" value="DUF676 DOMAIN-CONTAINING PROTEIN"/>
    <property type="match status" value="1"/>
</dbReference>
<evidence type="ECO:0000313" key="3">
    <source>
        <dbReference type="Proteomes" id="UP000235672"/>
    </source>
</evidence>
<dbReference type="InterPro" id="IPR052374">
    <property type="entry name" value="SERAC1"/>
</dbReference>
<proteinExistence type="predicted"/>
<feature type="transmembrane region" description="Helical" evidence="1">
    <location>
        <begin position="280"/>
        <end position="306"/>
    </location>
</feature>
<dbReference type="PANTHER" id="PTHR48182">
    <property type="entry name" value="PROTEIN SERAC1"/>
    <property type="match status" value="1"/>
</dbReference>
<dbReference type="OrthoDB" id="5086500at2759"/>
<evidence type="ECO:0000256" key="1">
    <source>
        <dbReference type="SAM" id="Phobius"/>
    </source>
</evidence>
<dbReference type="AlphaFoldDB" id="A0A2J6PL35"/>
<sequence>MSSIPIITTAAPNTNWLKTIASLSNATLDIVAIHGMNVGNNDDHANNTWVDQRFGTNWLSDFLPDLVPNARILAYQYNANIAFGVTVTGVEDLGSIIVKGALATVHHGDGAFAMIATFTYGVFFFGVPHRGSALSKSKFYSFCEGLEEKIKGINLGIIVDKHSAILGLPNLQEIKKFPNRTHRDLCKFASKNEPEWQEVAYYLDHAARSALNTFSYSPNTLKCKEMFKELTWHMEDPHEQTLALPEAIERAEAILIKIGTESESSNQLHQMETQVLDLKAGLILILSWFLSSFSPILGFISTLIYVSGQSGTTRVAIERKAEEARQSE</sequence>
<keyword evidence="3" id="KW-1185">Reference proteome</keyword>
<organism evidence="2 3">
    <name type="scientific">Hyaloscypha hepaticicola</name>
    <dbReference type="NCBI Taxonomy" id="2082293"/>
    <lineage>
        <taxon>Eukaryota</taxon>
        <taxon>Fungi</taxon>
        <taxon>Dikarya</taxon>
        <taxon>Ascomycota</taxon>
        <taxon>Pezizomycotina</taxon>
        <taxon>Leotiomycetes</taxon>
        <taxon>Helotiales</taxon>
        <taxon>Hyaloscyphaceae</taxon>
        <taxon>Hyaloscypha</taxon>
    </lineage>
</organism>
<reference evidence="2 3" key="1">
    <citation type="submission" date="2016-05" db="EMBL/GenBank/DDBJ databases">
        <title>A degradative enzymes factory behind the ericoid mycorrhizal symbiosis.</title>
        <authorList>
            <consortium name="DOE Joint Genome Institute"/>
            <person name="Martino E."/>
            <person name="Morin E."/>
            <person name="Grelet G."/>
            <person name="Kuo A."/>
            <person name="Kohler A."/>
            <person name="Daghino S."/>
            <person name="Barry K."/>
            <person name="Choi C."/>
            <person name="Cichocki N."/>
            <person name="Clum A."/>
            <person name="Copeland A."/>
            <person name="Hainaut M."/>
            <person name="Haridas S."/>
            <person name="Labutti K."/>
            <person name="Lindquist E."/>
            <person name="Lipzen A."/>
            <person name="Khouja H.-R."/>
            <person name="Murat C."/>
            <person name="Ohm R."/>
            <person name="Olson A."/>
            <person name="Spatafora J."/>
            <person name="Veneault-Fourrey C."/>
            <person name="Henrissat B."/>
            <person name="Grigoriev I."/>
            <person name="Martin F."/>
            <person name="Perotto S."/>
        </authorList>
    </citation>
    <scope>NUCLEOTIDE SEQUENCE [LARGE SCALE GENOMIC DNA]</scope>
    <source>
        <strain evidence="2 3">UAMH 7357</strain>
    </source>
</reference>
<name>A0A2J6PL35_9HELO</name>